<gene>
    <name evidence="2" type="ORF">AJ79_00435</name>
</gene>
<keyword evidence="3" id="KW-1185">Reference proteome</keyword>
<dbReference type="InterPro" id="IPR001214">
    <property type="entry name" value="SET_dom"/>
</dbReference>
<dbReference type="EMBL" id="PDNB01000004">
    <property type="protein sequence ID" value="PGH18369.1"/>
    <property type="molecule type" value="Genomic_DNA"/>
</dbReference>
<name>A0A2B7YBA5_9EURO</name>
<dbReference type="SUPFAM" id="SSF82199">
    <property type="entry name" value="SET domain"/>
    <property type="match status" value="1"/>
</dbReference>
<feature type="domain" description="SET" evidence="1">
    <location>
        <begin position="192"/>
        <end position="388"/>
    </location>
</feature>
<comment type="caution">
    <text evidence="2">The sequence shown here is derived from an EMBL/GenBank/DDBJ whole genome shotgun (WGS) entry which is preliminary data.</text>
</comment>
<dbReference type="STRING" id="1447875.A0A2B7YBA5"/>
<dbReference type="Proteomes" id="UP000223968">
    <property type="component" value="Unassembled WGS sequence"/>
</dbReference>
<dbReference type="InterPro" id="IPR046341">
    <property type="entry name" value="SET_dom_sf"/>
</dbReference>
<organism evidence="2 3">
    <name type="scientific">Helicocarpus griseus UAMH5409</name>
    <dbReference type="NCBI Taxonomy" id="1447875"/>
    <lineage>
        <taxon>Eukaryota</taxon>
        <taxon>Fungi</taxon>
        <taxon>Dikarya</taxon>
        <taxon>Ascomycota</taxon>
        <taxon>Pezizomycotina</taxon>
        <taxon>Eurotiomycetes</taxon>
        <taxon>Eurotiomycetidae</taxon>
        <taxon>Onygenales</taxon>
        <taxon>Ajellomycetaceae</taxon>
        <taxon>Helicocarpus</taxon>
    </lineage>
</organism>
<dbReference type="SMART" id="SM00317">
    <property type="entry name" value="SET"/>
    <property type="match status" value="1"/>
</dbReference>
<protein>
    <recommendedName>
        <fullName evidence="1">SET domain-containing protein</fullName>
    </recommendedName>
</protein>
<reference evidence="2 3" key="1">
    <citation type="submission" date="2017-10" db="EMBL/GenBank/DDBJ databases">
        <title>Comparative genomics in systemic dimorphic fungi from Ajellomycetaceae.</title>
        <authorList>
            <person name="Munoz J.F."/>
            <person name="Mcewen J.G."/>
            <person name="Clay O.K."/>
            <person name="Cuomo C.A."/>
        </authorList>
    </citation>
    <scope>NUCLEOTIDE SEQUENCE [LARGE SCALE GENOMIC DNA]</scope>
    <source>
        <strain evidence="2 3">UAMH5409</strain>
    </source>
</reference>
<accession>A0A2B7YBA5</accession>
<dbReference type="PANTHER" id="PTHR47643:SF2">
    <property type="entry name" value="TPR DOMAIN PROTEIN (AFU_ORTHOLOGUE AFUA_5G12710)"/>
    <property type="match status" value="1"/>
</dbReference>
<dbReference type="AlphaFoldDB" id="A0A2B7YBA5"/>
<sequence>MAIVEDEMEDVLCLQLYHQDVDRANDDILPQGTVFIIKEPYLKLMADGNYGIRVDHLSDIVYLPVGDHRFPRVGSEGLRNTCSYTRAFDCSPTPDEERAICPALCDLESASTSVFLSRKAEALYQLQRYRECCVVLTTHRVEYPDNIQAKNDLTRAVERLVEQVKGRYHFQQLYREASKLRPPCLDHSSHTGPVAVKHSGSRGRGLFTTEAVKAGDLLLCEKAFSYAFAQPGDSEYDKHVSLLISPETNTMTLGAQAELLTMTVQKMHRNPSLASTITDLHHGSYKSVEISDADDAPVVDTFLVERVIFLTSFGCPLPSRETIMSSRLGTYGQKPKYEDEKFHSCGIWPIASYINHSCNSNARGAFIGDMMIVRATRDIAANTEITFW</sequence>
<dbReference type="PROSITE" id="PS50280">
    <property type="entry name" value="SET"/>
    <property type="match status" value="1"/>
</dbReference>
<dbReference type="PANTHER" id="PTHR47643">
    <property type="entry name" value="TPR DOMAIN PROTEIN (AFU_ORTHOLOGUE AFUA_5G12710)"/>
    <property type="match status" value="1"/>
</dbReference>
<dbReference type="OrthoDB" id="438641at2759"/>
<proteinExistence type="predicted"/>
<evidence type="ECO:0000313" key="2">
    <source>
        <dbReference type="EMBL" id="PGH18369.1"/>
    </source>
</evidence>
<dbReference type="Gene3D" id="2.170.270.10">
    <property type="entry name" value="SET domain"/>
    <property type="match status" value="1"/>
</dbReference>
<evidence type="ECO:0000259" key="1">
    <source>
        <dbReference type="PROSITE" id="PS50280"/>
    </source>
</evidence>
<dbReference type="InterPro" id="IPR053209">
    <property type="entry name" value="Gramillin-biosynth_MTr"/>
</dbReference>
<dbReference type="Pfam" id="PF00856">
    <property type="entry name" value="SET"/>
    <property type="match status" value="1"/>
</dbReference>
<evidence type="ECO:0000313" key="3">
    <source>
        <dbReference type="Proteomes" id="UP000223968"/>
    </source>
</evidence>